<dbReference type="Pfam" id="PF01329">
    <property type="entry name" value="Pterin_4a"/>
    <property type="match status" value="1"/>
</dbReference>
<dbReference type="RefSeq" id="WP_184252721.1">
    <property type="nucleotide sequence ID" value="NZ_JACHIO010000002.1"/>
</dbReference>
<comment type="caution">
    <text evidence="5">The sequence shown here is derived from an EMBL/GenBank/DDBJ whole genome shotgun (WGS) entry which is preliminary data.</text>
</comment>
<accession>A0A7W8E9C8</accession>
<keyword evidence="3 4" id="KW-0456">Lyase</keyword>
<dbReference type="Proteomes" id="UP000584867">
    <property type="component" value="Unassembled WGS sequence"/>
</dbReference>
<evidence type="ECO:0000313" key="5">
    <source>
        <dbReference type="EMBL" id="MBB5062225.1"/>
    </source>
</evidence>
<dbReference type="HAMAP" id="MF_00434">
    <property type="entry name" value="Pterin_4_alpha"/>
    <property type="match status" value="1"/>
</dbReference>
<comment type="similarity">
    <text evidence="2 4">Belongs to the pterin-4-alpha-carbinolamine dehydratase family.</text>
</comment>
<dbReference type="GO" id="GO:0008124">
    <property type="term" value="F:4-alpha-hydroxytetrahydrobiopterin dehydratase activity"/>
    <property type="evidence" value="ECO:0007669"/>
    <property type="project" value="UniProtKB-UniRule"/>
</dbReference>
<dbReference type="GO" id="GO:0006729">
    <property type="term" value="P:tetrahydrobiopterin biosynthetic process"/>
    <property type="evidence" value="ECO:0007669"/>
    <property type="project" value="InterPro"/>
</dbReference>
<evidence type="ECO:0000256" key="4">
    <source>
        <dbReference type="HAMAP-Rule" id="MF_00434"/>
    </source>
</evidence>
<dbReference type="AlphaFoldDB" id="A0A7W8E9C8"/>
<dbReference type="EMBL" id="JACHIO010000002">
    <property type="protein sequence ID" value="MBB5062225.1"/>
    <property type="molecule type" value="Genomic_DNA"/>
</dbReference>
<dbReference type="PANTHER" id="PTHR12599">
    <property type="entry name" value="PTERIN-4-ALPHA-CARBINOLAMINE DEHYDRATASE"/>
    <property type="match status" value="1"/>
</dbReference>
<dbReference type="InterPro" id="IPR036428">
    <property type="entry name" value="PCD_sf"/>
</dbReference>
<evidence type="ECO:0000256" key="2">
    <source>
        <dbReference type="ARBA" id="ARBA00006472"/>
    </source>
</evidence>
<organism evidence="5 6">
    <name type="scientific">Granulicella mallensis</name>
    <dbReference type="NCBI Taxonomy" id="940614"/>
    <lineage>
        <taxon>Bacteria</taxon>
        <taxon>Pseudomonadati</taxon>
        <taxon>Acidobacteriota</taxon>
        <taxon>Terriglobia</taxon>
        <taxon>Terriglobales</taxon>
        <taxon>Acidobacteriaceae</taxon>
        <taxon>Granulicella</taxon>
    </lineage>
</organism>
<dbReference type="CDD" id="cd00488">
    <property type="entry name" value="PCD_DCoH"/>
    <property type="match status" value="1"/>
</dbReference>
<comment type="catalytic activity">
    <reaction evidence="1 4">
        <text>(4aS,6R)-4a-hydroxy-L-erythro-5,6,7,8-tetrahydrobiopterin = (6R)-L-erythro-6,7-dihydrobiopterin + H2O</text>
        <dbReference type="Rhea" id="RHEA:11920"/>
        <dbReference type="ChEBI" id="CHEBI:15377"/>
        <dbReference type="ChEBI" id="CHEBI:15642"/>
        <dbReference type="ChEBI" id="CHEBI:43120"/>
        <dbReference type="EC" id="4.2.1.96"/>
    </reaction>
</comment>
<dbReference type="SUPFAM" id="SSF55248">
    <property type="entry name" value="PCD-like"/>
    <property type="match status" value="1"/>
</dbReference>
<dbReference type="EC" id="4.2.1.96" evidence="4"/>
<dbReference type="InterPro" id="IPR001533">
    <property type="entry name" value="Pterin_deHydtase"/>
</dbReference>
<dbReference type="Gene3D" id="3.30.1360.20">
    <property type="entry name" value="Transcriptional coactivator/pterin dehydratase"/>
    <property type="match status" value="1"/>
</dbReference>
<evidence type="ECO:0000313" key="6">
    <source>
        <dbReference type="Proteomes" id="UP000584867"/>
    </source>
</evidence>
<proteinExistence type="inferred from homology"/>
<dbReference type="NCBIfam" id="NF002017">
    <property type="entry name" value="PRK00823.1-2"/>
    <property type="match status" value="1"/>
</dbReference>
<name>A0A7W8E9C8_9BACT</name>
<sequence>MQKLNEQELRDAVAALPQWKLEEGKLVRDWKFADFIAAMEFVDRVAVLAEAAGHHPDIDIRYNRVRLALVTHDAGGITAKDADMAASLNEALGTKEAA</sequence>
<protein>
    <recommendedName>
        <fullName evidence="4">Putative pterin-4-alpha-carbinolamine dehydratase</fullName>
        <shortName evidence="4">PHS</shortName>
        <ecNumber evidence="4">4.2.1.96</ecNumber>
    </recommendedName>
    <alternativeName>
        <fullName evidence="4">4-alpha-hydroxy-tetrahydropterin dehydratase</fullName>
    </alternativeName>
    <alternativeName>
        <fullName evidence="4">Pterin carbinolamine dehydratase</fullName>
        <shortName evidence="4">PCD</shortName>
    </alternativeName>
</protein>
<evidence type="ECO:0000256" key="3">
    <source>
        <dbReference type="ARBA" id="ARBA00023239"/>
    </source>
</evidence>
<evidence type="ECO:0000256" key="1">
    <source>
        <dbReference type="ARBA" id="ARBA00001554"/>
    </source>
</evidence>
<dbReference type="PANTHER" id="PTHR12599:SF0">
    <property type="entry name" value="PTERIN-4-ALPHA-CARBINOLAMINE DEHYDRATASE"/>
    <property type="match status" value="1"/>
</dbReference>
<gene>
    <name evidence="5" type="ORF">HDF15_000552</name>
</gene>
<reference evidence="5 6" key="1">
    <citation type="submission" date="2020-08" db="EMBL/GenBank/DDBJ databases">
        <title>Genomic Encyclopedia of Type Strains, Phase IV (KMG-V): Genome sequencing to study the core and pangenomes of soil and plant-associated prokaryotes.</title>
        <authorList>
            <person name="Whitman W."/>
        </authorList>
    </citation>
    <scope>NUCLEOTIDE SEQUENCE [LARGE SCALE GENOMIC DNA]</scope>
    <source>
        <strain evidence="5 6">X5P3</strain>
    </source>
</reference>